<evidence type="ECO:0000259" key="3">
    <source>
        <dbReference type="Pfam" id="PF02750"/>
    </source>
</evidence>
<evidence type="ECO:0000313" key="5">
    <source>
        <dbReference type="Proteomes" id="UP000218231"/>
    </source>
</evidence>
<protein>
    <recommendedName>
        <fullName evidence="6">ATP-grasp domain-containing protein</fullName>
    </recommendedName>
</protein>
<dbReference type="InterPro" id="IPR016185">
    <property type="entry name" value="PreATP-grasp_dom_sf"/>
</dbReference>
<dbReference type="PANTHER" id="PTHR10841:SF17">
    <property type="entry name" value="SYNAPSIN"/>
    <property type="match status" value="1"/>
</dbReference>
<feature type="domain" description="Synapsin ATP-binding" evidence="3">
    <location>
        <begin position="178"/>
        <end position="346"/>
    </location>
</feature>
<keyword evidence="5" id="KW-1185">Reference proteome</keyword>
<dbReference type="PANTHER" id="PTHR10841">
    <property type="entry name" value="SYNAPSIN"/>
    <property type="match status" value="1"/>
</dbReference>
<feature type="domain" description="Synapsin pre-ATP-grasp" evidence="2">
    <location>
        <begin position="77"/>
        <end position="129"/>
    </location>
</feature>
<dbReference type="GO" id="GO:0030672">
    <property type="term" value="C:synaptic vesicle membrane"/>
    <property type="evidence" value="ECO:0007669"/>
    <property type="project" value="TreeGrafter"/>
</dbReference>
<accession>A0A2A2KZJ4</accession>
<organism evidence="4 5">
    <name type="scientific">Diploscapter pachys</name>
    <dbReference type="NCBI Taxonomy" id="2018661"/>
    <lineage>
        <taxon>Eukaryota</taxon>
        <taxon>Metazoa</taxon>
        <taxon>Ecdysozoa</taxon>
        <taxon>Nematoda</taxon>
        <taxon>Chromadorea</taxon>
        <taxon>Rhabditida</taxon>
        <taxon>Rhabditina</taxon>
        <taxon>Rhabditomorpha</taxon>
        <taxon>Rhabditoidea</taxon>
        <taxon>Rhabditidae</taxon>
        <taxon>Diploscapter</taxon>
    </lineage>
</organism>
<dbReference type="OrthoDB" id="10249572at2759"/>
<feature type="region of interest" description="Disordered" evidence="1">
    <location>
        <begin position="360"/>
        <end position="455"/>
    </location>
</feature>
<dbReference type="InterPro" id="IPR020897">
    <property type="entry name" value="Synapsin_pre-ATP-grasp_dom"/>
</dbReference>
<dbReference type="AlphaFoldDB" id="A0A2A2KZJ4"/>
<dbReference type="SUPFAM" id="SSF52440">
    <property type="entry name" value="PreATP-grasp domain"/>
    <property type="match status" value="1"/>
</dbReference>
<dbReference type="Gene3D" id="3.40.50.20">
    <property type="match status" value="1"/>
</dbReference>
<evidence type="ECO:0000259" key="2">
    <source>
        <dbReference type="Pfam" id="PF02078"/>
    </source>
</evidence>
<name>A0A2A2KZJ4_9BILA</name>
<dbReference type="SUPFAM" id="SSF56059">
    <property type="entry name" value="Glutathione synthetase ATP-binding domain-like"/>
    <property type="match status" value="1"/>
</dbReference>
<evidence type="ECO:0008006" key="6">
    <source>
        <dbReference type="Google" id="ProtNLM"/>
    </source>
</evidence>
<dbReference type="EMBL" id="LIAE01007420">
    <property type="protein sequence ID" value="PAV79357.1"/>
    <property type="molecule type" value="Genomic_DNA"/>
</dbReference>
<dbReference type="InterPro" id="IPR020898">
    <property type="entry name" value="Synapsin_ATP-bd_dom"/>
</dbReference>
<dbReference type="EMBL" id="LIAE01007420">
    <property type="protein sequence ID" value="PAV79355.1"/>
    <property type="molecule type" value="Genomic_DNA"/>
</dbReference>
<proteinExistence type="predicted"/>
<dbReference type="Pfam" id="PF02750">
    <property type="entry name" value="Synapsin_C"/>
    <property type="match status" value="1"/>
</dbReference>
<dbReference type="EMBL" id="LIAE01007420">
    <property type="protein sequence ID" value="PAV79354.1"/>
    <property type="molecule type" value="Genomic_DNA"/>
</dbReference>
<feature type="compositionally biased region" description="Polar residues" evidence="1">
    <location>
        <begin position="366"/>
        <end position="382"/>
    </location>
</feature>
<dbReference type="EMBL" id="LIAE01007420">
    <property type="protein sequence ID" value="PAV79360.1"/>
    <property type="molecule type" value="Genomic_DNA"/>
</dbReference>
<dbReference type="EMBL" id="LIAE01007420">
    <property type="protein sequence ID" value="PAV79352.1"/>
    <property type="molecule type" value="Genomic_DNA"/>
</dbReference>
<comment type="caution">
    <text evidence="4">The sequence shown here is derived from an EMBL/GenBank/DDBJ whole genome shotgun (WGS) entry which is preliminary data.</text>
</comment>
<dbReference type="Pfam" id="PF02078">
    <property type="entry name" value="Synapsin"/>
    <property type="match status" value="1"/>
</dbReference>
<evidence type="ECO:0000313" key="4">
    <source>
        <dbReference type="EMBL" id="PAV79354.1"/>
    </source>
</evidence>
<feature type="compositionally biased region" description="Low complexity" evidence="1">
    <location>
        <begin position="383"/>
        <end position="397"/>
    </location>
</feature>
<reference evidence="4 5" key="1">
    <citation type="journal article" date="2017" name="Curr. Biol.">
        <title>Genome architecture and evolution of a unichromosomal asexual nematode.</title>
        <authorList>
            <person name="Fradin H."/>
            <person name="Zegar C."/>
            <person name="Gutwein M."/>
            <person name="Lucas J."/>
            <person name="Kovtun M."/>
            <person name="Corcoran D."/>
            <person name="Baugh L.R."/>
            <person name="Kiontke K."/>
            <person name="Gunsalus K."/>
            <person name="Fitch D.H."/>
            <person name="Piano F."/>
        </authorList>
    </citation>
    <scope>NUCLEOTIDE SEQUENCE [LARGE SCALE GENOMIC DNA]</scope>
    <source>
        <strain evidence="4">PF1309</strain>
    </source>
</reference>
<evidence type="ECO:0000256" key="1">
    <source>
        <dbReference type="SAM" id="MobiDB-lite"/>
    </source>
</evidence>
<gene>
    <name evidence="4" type="ORF">WR25_20617</name>
</gene>
<feature type="compositionally biased region" description="Pro residues" evidence="1">
    <location>
        <begin position="416"/>
        <end position="425"/>
    </location>
</feature>
<sequence length="470" mass="52032">MNFFKRKFSFHDDDPVAPMEDVAGASSPPSSFSFQAIANKVSSTISAPTSPARTGESLAAALERSMQDRSREQPLKDAKVLLVVDSPQIDWSKYFRVQNEVPIRVEQADFPELDLMCTEHICTVEITQTGRDPRAFTPSAAFIGPGASKCPEAKAIIRCLIAAHIPLLNSYTSVVAFLDRCNLQPASAFPIVVIINEGSQGMGKVKVNSHEEMCDIEGMLQMVGEKGELEVEVEPFVDVKYDLHVQKIGDEFKSFIRRGISRSWKSNVGSNVLEQIPSIERHKNYIRAIEDHVGPMSICSIDILVSKEGREFVHGINDVLAYFGESQEDDRRATAHLLRNLVLSGMHLHYHRVHHVHQHSIHGAATNGTPNHAHQSLVNGNHQQQQQQRTPVVPRRTPSVEKPYPHGRMVDGDPTLPRPMAPPPPPRRELPQNPVNGQTTPGANSSTSFFPEDTMGQLKRTFAGIFGDAA</sequence>
<dbReference type="STRING" id="2018661.A0A2A2KZJ4"/>
<feature type="compositionally biased region" description="Polar residues" evidence="1">
    <location>
        <begin position="435"/>
        <end position="449"/>
    </location>
</feature>
<dbReference type="Proteomes" id="UP000218231">
    <property type="component" value="Unassembled WGS sequence"/>
</dbReference>
<dbReference type="Gene3D" id="3.30.470.20">
    <property type="entry name" value="ATP-grasp fold, B domain"/>
    <property type="match status" value="1"/>
</dbReference>
<dbReference type="GO" id="GO:0007269">
    <property type="term" value="P:neurotransmitter secretion"/>
    <property type="evidence" value="ECO:0007669"/>
    <property type="project" value="TreeGrafter"/>
</dbReference>